<evidence type="ECO:0000313" key="6">
    <source>
        <dbReference type="Proteomes" id="UP001153678"/>
    </source>
</evidence>
<sequence>MSQGKRTIEVLSDNELSCIDRQAQSNMNSGINKIKKPAKKRGRINVNACHRCRRDKKKCDGNHSTKEPCKYCRHHKVECTYPEPGRKRVKLIQPNVEDKNIKEIKKIKKLDIRKSSMDELCERMIKVEENLVDMTELLANVRHSASLDVTEITQQLFFRLLTKESTTIEQTILLRRLWSLIEKIMNCPTSNEDYFHAFYNRLQLLESDQEEIRSLMWKEVQNYVDGCEDTGSARESESLLNPTSSPYAVLPQTQPISPVPPEFDINNDLFADFSFEDFKYSTLNVTHEDNPLIAPIVPSQHSPNLQVKFLKNNQNIEQKDYQEGGNPMLSPSIFPNEVIWPGTTDIIDDNFNEDHFLTSPNLLPYIDSSPFSTISSHNNTPIDKEMEYFQHLMSEETNFLHFQETMTSPSFSNESPNEVEFHFNQL</sequence>
<evidence type="ECO:0000256" key="2">
    <source>
        <dbReference type="ARBA" id="ARBA00023163"/>
    </source>
</evidence>
<dbReference type="EMBL" id="CAMKVN010003198">
    <property type="protein sequence ID" value="CAI2184017.1"/>
    <property type="molecule type" value="Genomic_DNA"/>
</dbReference>
<dbReference type="InterPro" id="IPR036864">
    <property type="entry name" value="Zn2-C6_fun-type_DNA-bd_sf"/>
</dbReference>
<name>A0A9W4SWC3_9GLOM</name>
<dbReference type="OrthoDB" id="2123952at2759"/>
<evidence type="ECO:0000313" key="5">
    <source>
        <dbReference type="EMBL" id="CAI2184017.1"/>
    </source>
</evidence>
<dbReference type="PROSITE" id="PS50048">
    <property type="entry name" value="ZN2_CY6_FUNGAL_2"/>
    <property type="match status" value="1"/>
</dbReference>
<dbReference type="AlphaFoldDB" id="A0A9W4SWC3"/>
<dbReference type="SMART" id="SM00066">
    <property type="entry name" value="GAL4"/>
    <property type="match status" value="1"/>
</dbReference>
<dbReference type="Proteomes" id="UP001153678">
    <property type="component" value="Unassembled WGS sequence"/>
</dbReference>
<dbReference type="GO" id="GO:0000981">
    <property type="term" value="F:DNA-binding transcription factor activity, RNA polymerase II-specific"/>
    <property type="evidence" value="ECO:0007669"/>
    <property type="project" value="InterPro"/>
</dbReference>
<reference evidence="5" key="1">
    <citation type="submission" date="2022-08" db="EMBL/GenBank/DDBJ databases">
        <authorList>
            <person name="Kallberg Y."/>
            <person name="Tangrot J."/>
            <person name="Rosling A."/>
        </authorList>
    </citation>
    <scope>NUCLEOTIDE SEQUENCE</scope>
    <source>
        <strain evidence="5">Wild A</strain>
    </source>
</reference>
<evidence type="ECO:0000259" key="4">
    <source>
        <dbReference type="PROSITE" id="PS50048"/>
    </source>
</evidence>
<dbReference type="Pfam" id="PF00172">
    <property type="entry name" value="Zn_clus"/>
    <property type="match status" value="1"/>
</dbReference>
<evidence type="ECO:0000256" key="1">
    <source>
        <dbReference type="ARBA" id="ARBA00023015"/>
    </source>
</evidence>
<dbReference type="GO" id="GO:0008270">
    <property type="term" value="F:zinc ion binding"/>
    <property type="evidence" value="ECO:0007669"/>
    <property type="project" value="InterPro"/>
</dbReference>
<comment type="caution">
    <text evidence="5">The sequence shown here is derived from an EMBL/GenBank/DDBJ whole genome shotgun (WGS) entry which is preliminary data.</text>
</comment>
<keyword evidence="2" id="KW-0804">Transcription</keyword>
<dbReference type="PANTHER" id="PTHR47424:SF6">
    <property type="entry name" value="PROLINE UTILIZATION TRANS-ACTIVATOR"/>
    <property type="match status" value="1"/>
</dbReference>
<dbReference type="CDD" id="cd00067">
    <property type="entry name" value="GAL4"/>
    <property type="match status" value="1"/>
</dbReference>
<protein>
    <submittedName>
        <fullName evidence="5">12269_t:CDS:1</fullName>
    </submittedName>
</protein>
<dbReference type="PANTHER" id="PTHR47424">
    <property type="entry name" value="REGULATORY PROTEIN GAL4"/>
    <property type="match status" value="1"/>
</dbReference>
<dbReference type="InterPro" id="IPR051127">
    <property type="entry name" value="Fungal_SecMet_Regulators"/>
</dbReference>
<dbReference type="PROSITE" id="PS00463">
    <property type="entry name" value="ZN2_CY6_FUNGAL_1"/>
    <property type="match status" value="1"/>
</dbReference>
<accession>A0A9W4SWC3</accession>
<feature type="domain" description="Zn(2)-C6 fungal-type" evidence="4">
    <location>
        <begin position="48"/>
        <end position="81"/>
    </location>
</feature>
<dbReference type="Gene3D" id="4.10.240.10">
    <property type="entry name" value="Zn(2)-C6 fungal-type DNA-binding domain"/>
    <property type="match status" value="1"/>
</dbReference>
<proteinExistence type="predicted"/>
<keyword evidence="1" id="KW-0805">Transcription regulation</keyword>
<dbReference type="InterPro" id="IPR001138">
    <property type="entry name" value="Zn2Cys6_DnaBD"/>
</dbReference>
<gene>
    <name evidence="5" type="ORF">FWILDA_LOCUS11370</name>
</gene>
<evidence type="ECO:0000256" key="3">
    <source>
        <dbReference type="ARBA" id="ARBA00023242"/>
    </source>
</evidence>
<dbReference type="SUPFAM" id="SSF57701">
    <property type="entry name" value="Zn2/Cys6 DNA-binding domain"/>
    <property type="match status" value="1"/>
</dbReference>
<keyword evidence="6" id="KW-1185">Reference proteome</keyword>
<keyword evidence="3" id="KW-0539">Nucleus</keyword>
<organism evidence="5 6">
    <name type="scientific">Funneliformis geosporum</name>
    <dbReference type="NCBI Taxonomy" id="1117311"/>
    <lineage>
        <taxon>Eukaryota</taxon>
        <taxon>Fungi</taxon>
        <taxon>Fungi incertae sedis</taxon>
        <taxon>Mucoromycota</taxon>
        <taxon>Glomeromycotina</taxon>
        <taxon>Glomeromycetes</taxon>
        <taxon>Glomerales</taxon>
        <taxon>Glomeraceae</taxon>
        <taxon>Funneliformis</taxon>
    </lineage>
</organism>